<feature type="transmembrane region" description="Helical" evidence="2">
    <location>
        <begin position="86"/>
        <end position="107"/>
    </location>
</feature>
<dbReference type="Proteomes" id="UP000823405">
    <property type="component" value="Unassembled WGS sequence"/>
</dbReference>
<sequence length="431" mass="48059">MSTAKPHGTDNGHSASIQIDPTARPVVPSTTAGAPSSLPPHRQHFNGDDDENRGENDPLLGGSNNLSGRQRQQGRNNEPTPRWQKALKWGSIFVGVVLILGLAGLGVRCLFNPPSSPSPPPTPLPPRYCKVTDSDQTQLVYTFDPEQYKELFFHLDKDMVGDIYVRQYDSPEDLDEGKVRIIVQAAASDSKMLQATTLNAIEHPRESSLEANVYLKLHDEEREDALRSGCVVTSIMIVFPWNMTRFESLKIQNRNKGYVDVWLPRYNEDGSHDGILRSHTAKDTRDHINHARARARARAATIAITEALKAVSEQGRIFCDITAEKRVELESKLSTQVNLDSSSNYPELDLKVSAETTANIWVESYYGHVELTTWTSFVEPQVTCSHDTFVQQTKTLQTVAGYFSYPNGTEPKGPFPRVKISGEQATFHSQL</sequence>
<dbReference type="EMBL" id="JAAAIN010000826">
    <property type="protein sequence ID" value="KAG0310533.1"/>
    <property type="molecule type" value="Genomic_DNA"/>
</dbReference>
<evidence type="ECO:0000313" key="4">
    <source>
        <dbReference type="Proteomes" id="UP000823405"/>
    </source>
</evidence>
<organism evidence="3 4">
    <name type="scientific">Linnemannia gamsii</name>
    <dbReference type="NCBI Taxonomy" id="64522"/>
    <lineage>
        <taxon>Eukaryota</taxon>
        <taxon>Fungi</taxon>
        <taxon>Fungi incertae sedis</taxon>
        <taxon>Mucoromycota</taxon>
        <taxon>Mortierellomycotina</taxon>
        <taxon>Mortierellomycetes</taxon>
        <taxon>Mortierellales</taxon>
        <taxon>Mortierellaceae</taxon>
        <taxon>Linnemannia</taxon>
    </lineage>
</organism>
<dbReference type="AlphaFoldDB" id="A0A9P6R575"/>
<name>A0A9P6R575_9FUNG</name>
<comment type="caution">
    <text evidence="3">The sequence shown here is derived from an EMBL/GenBank/DDBJ whole genome shotgun (WGS) entry which is preliminary data.</text>
</comment>
<keyword evidence="2" id="KW-0812">Transmembrane</keyword>
<reference evidence="3" key="1">
    <citation type="journal article" date="2020" name="Fungal Divers.">
        <title>Resolving the Mortierellaceae phylogeny through synthesis of multi-gene phylogenetics and phylogenomics.</title>
        <authorList>
            <person name="Vandepol N."/>
            <person name="Liber J."/>
            <person name="Desiro A."/>
            <person name="Na H."/>
            <person name="Kennedy M."/>
            <person name="Barry K."/>
            <person name="Grigoriev I.V."/>
            <person name="Miller A.N."/>
            <person name="O'Donnell K."/>
            <person name="Stajich J.E."/>
            <person name="Bonito G."/>
        </authorList>
    </citation>
    <scope>NUCLEOTIDE SEQUENCE</scope>
    <source>
        <strain evidence="3">NVP60</strain>
    </source>
</reference>
<evidence type="ECO:0000313" key="3">
    <source>
        <dbReference type="EMBL" id="KAG0310533.1"/>
    </source>
</evidence>
<proteinExistence type="predicted"/>
<gene>
    <name evidence="3" type="ORF">BGZ97_012496</name>
</gene>
<feature type="compositionally biased region" description="Polar residues" evidence="1">
    <location>
        <begin position="62"/>
        <end position="79"/>
    </location>
</feature>
<keyword evidence="2" id="KW-0472">Membrane</keyword>
<evidence type="ECO:0000256" key="2">
    <source>
        <dbReference type="SAM" id="Phobius"/>
    </source>
</evidence>
<evidence type="ECO:0000256" key="1">
    <source>
        <dbReference type="SAM" id="MobiDB-lite"/>
    </source>
</evidence>
<feature type="region of interest" description="Disordered" evidence="1">
    <location>
        <begin position="1"/>
        <end position="82"/>
    </location>
</feature>
<accession>A0A9P6R575</accession>
<keyword evidence="2" id="KW-1133">Transmembrane helix</keyword>
<keyword evidence="4" id="KW-1185">Reference proteome</keyword>
<dbReference type="OrthoDB" id="2410056at2759"/>
<protein>
    <submittedName>
        <fullName evidence="3">Uncharacterized protein</fullName>
    </submittedName>
</protein>